<dbReference type="InterPro" id="IPR035396">
    <property type="entry name" value="Bac_rhamnosid6H"/>
</dbReference>
<dbReference type="EMBL" id="CP036278">
    <property type="protein sequence ID" value="QDU53955.1"/>
    <property type="molecule type" value="Genomic_DNA"/>
</dbReference>
<dbReference type="InterPro" id="IPR016007">
    <property type="entry name" value="Alpha_rhamnosid"/>
</dbReference>
<dbReference type="PANTHER" id="PTHR33307">
    <property type="entry name" value="ALPHA-RHAMNOSIDASE (EUROFUNG)"/>
    <property type="match status" value="1"/>
</dbReference>
<dbReference type="Pfam" id="PF08531">
    <property type="entry name" value="Bac_rhamnosid_N"/>
    <property type="match status" value="1"/>
</dbReference>
<feature type="signal peptide" evidence="4">
    <location>
        <begin position="1"/>
        <end position="25"/>
    </location>
</feature>
<dbReference type="AlphaFoldDB" id="A0A518AGV1"/>
<dbReference type="PROSITE" id="PS51257">
    <property type="entry name" value="PROKAR_LIPOPROTEIN"/>
    <property type="match status" value="1"/>
</dbReference>
<keyword evidence="10" id="KW-1185">Reference proteome</keyword>
<dbReference type="InterPro" id="IPR008902">
    <property type="entry name" value="Rhamnosid_concanavalin"/>
</dbReference>
<dbReference type="Pfam" id="PF17390">
    <property type="entry name" value="Bac_rhamnosid_C"/>
    <property type="match status" value="1"/>
</dbReference>
<dbReference type="PANTHER" id="PTHR33307:SF6">
    <property type="entry name" value="ALPHA-RHAMNOSIDASE (EUROFUNG)-RELATED"/>
    <property type="match status" value="1"/>
</dbReference>
<evidence type="ECO:0000259" key="8">
    <source>
        <dbReference type="Pfam" id="PF17390"/>
    </source>
</evidence>
<evidence type="ECO:0000313" key="10">
    <source>
        <dbReference type="Proteomes" id="UP000315750"/>
    </source>
</evidence>
<protein>
    <recommendedName>
        <fullName evidence="2">alpha-L-rhamnosidase</fullName>
        <ecNumber evidence="2">3.2.1.40</ecNumber>
    </recommendedName>
</protein>
<dbReference type="Proteomes" id="UP000315750">
    <property type="component" value="Chromosome"/>
</dbReference>
<comment type="catalytic activity">
    <reaction evidence="1">
        <text>Hydrolysis of terminal non-reducing alpha-L-rhamnose residues in alpha-L-rhamnosides.</text>
        <dbReference type="EC" id="3.2.1.40"/>
    </reaction>
</comment>
<sequence precursor="true">MVIARRWICLVLLFVSCCSLPTATAADGTLQVANLRCEYLTDPLGIDVLHPRLSWQVQAIDADQRGLKQTTYQLLVATSPELLTPETADLWNSGKVCSPQTQLVEYEGEPLASDTVCYWKVRVTDREGKLSDWSEPARWSMGPQADEWSAKWIGAVAGESDGHSWDPWLRKHVTLTSPAERAELHVASVGYHELYVNGQKVDDSLLEPAVSNHRKRARYVTYDIASLLVEGDNVIGLWLGTSWAAYPLYQSDDKPSLPIVAAQGTVHCQDESTVAITTDASWKIHPSGNRLLGSWMFRNFGGEHQSPTLHIPEWNRVDYDDHDWSAATVYEPQLMVSAEMVERNRAVKTIQAIEIQQVADNEYRADMGVNFAGTLQLDLTGTPGSIIEILSSEYPAEALTHNLRSEVIVDAQGHATFRSRFNYHSGRWITLRGVTSAPQLEDIRGELVRTDFARSGQFRCSDPLLNQIYDTTNWTLENLALGGYLVDCPQRERMGYGGDGHATINTTLMNYNVGAFYTKWNQDWHDTQDDDGFLPHTAPTFWGGGGPGWSGFCVTLPWEVYQQYGDLRILEQSWPVIERWLAFLDAHSENDMLLEYHVDRNGTAPQWSFLADWLWPGSQGIEELDERLFFNSCYWIYNLQTAASIADQLGHEQAAAKYRARADEVRRAVHAKYYDADDHSYSRGMQAPMALALVVDLPPESERPLVWKRLEREIVEVREGHIHAGITGGAMLFKLLMENGRDDLIAMMTSKTDYPSWGHMLDEGATTIWECWEDPVGRRHSALHSSYLYVGAWPLRSLAGITPGEQAGFAEFTLRPAFVPQLDWVEASYDAPTGTIRSAWRRADGKRTLSIEVPANTMAEIYLPTTGEITEGKKPLNNIEDYLEVETADDSTTIYVESGKYEFSWAE</sequence>
<gene>
    <name evidence="9" type="ORF">Pan181_01340</name>
</gene>
<proteinExistence type="predicted"/>
<feature type="domain" description="Alpha-L-rhamnosidase C-terminal" evidence="8">
    <location>
        <begin position="800"/>
        <end position="868"/>
    </location>
</feature>
<dbReference type="Gene3D" id="2.60.420.10">
    <property type="entry name" value="Maltose phosphorylase, domain 3"/>
    <property type="match status" value="1"/>
</dbReference>
<dbReference type="InterPro" id="IPR012341">
    <property type="entry name" value="6hp_glycosidase-like_sf"/>
</dbReference>
<reference evidence="9 10" key="1">
    <citation type="submission" date="2019-02" db="EMBL/GenBank/DDBJ databases">
        <title>Deep-cultivation of Planctomycetes and their phenomic and genomic characterization uncovers novel biology.</title>
        <authorList>
            <person name="Wiegand S."/>
            <person name="Jogler M."/>
            <person name="Boedeker C."/>
            <person name="Pinto D."/>
            <person name="Vollmers J."/>
            <person name="Rivas-Marin E."/>
            <person name="Kohn T."/>
            <person name="Peeters S.H."/>
            <person name="Heuer A."/>
            <person name="Rast P."/>
            <person name="Oberbeckmann S."/>
            <person name="Bunk B."/>
            <person name="Jeske O."/>
            <person name="Meyerdierks A."/>
            <person name="Storesund J.E."/>
            <person name="Kallscheuer N."/>
            <person name="Luecker S."/>
            <person name="Lage O.M."/>
            <person name="Pohl T."/>
            <person name="Merkel B.J."/>
            <person name="Hornburger P."/>
            <person name="Mueller R.-W."/>
            <person name="Bruemmer F."/>
            <person name="Labrenz M."/>
            <person name="Spormann A.M."/>
            <person name="Op den Camp H."/>
            <person name="Overmann J."/>
            <person name="Amann R."/>
            <person name="Jetten M.S.M."/>
            <person name="Mascher T."/>
            <person name="Medema M.H."/>
            <person name="Devos D.P."/>
            <person name="Kaster A.-K."/>
            <person name="Ovreas L."/>
            <person name="Rohde M."/>
            <person name="Galperin M.Y."/>
            <person name="Jogler C."/>
        </authorList>
    </citation>
    <scope>NUCLEOTIDE SEQUENCE [LARGE SCALE GENOMIC DNA]</scope>
    <source>
        <strain evidence="9 10">Pan181</strain>
    </source>
</reference>
<dbReference type="SUPFAM" id="SSF48208">
    <property type="entry name" value="Six-hairpin glycosidases"/>
    <property type="match status" value="1"/>
</dbReference>
<dbReference type="InterPro" id="IPR035398">
    <property type="entry name" value="Bac_rhamnosid_C"/>
</dbReference>
<evidence type="ECO:0000259" key="5">
    <source>
        <dbReference type="Pfam" id="PF05592"/>
    </source>
</evidence>
<feature type="domain" description="Alpha-L-rhamnosidase six-hairpin glycosidase" evidence="7">
    <location>
        <begin position="454"/>
        <end position="793"/>
    </location>
</feature>
<dbReference type="EC" id="3.2.1.40" evidence="2"/>
<evidence type="ECO:0000256" key="1">
    <source>
        <dbReference type="ARBA" id="ARBA00001445"/>
    </source>
</evidence>
<dbReference type="Pfam" id="PF05592">
    <property type="entry name" value="Bac_rhamnosid"/>
    <property type="match status" value="1"/>
</dbReference>
<dbReference type="GO" id="GO:0030596">
    <property type="term" value="F:alpha-L-rhamnosidase activity"/>
    <property type="evidence" value="ECO:0007669"/>
    <property type="project" value="UniProtKB-EC"/>
</dbReference>
<dbReference type="PIRSF" id="PIRSF010631">
    <property type="entry name" value="A-rhamnsds"/>
    <property type="match status" value="1"/>
</dbReference>
<feature type="chain" id="PRO_5021841495" description="alpha-L-rhamnosidase" evidence="4">
    <location>
        <begin position="26"/>
        <end position="907"/>
    </location>
</feature>
<evidence type="ECO:0000259" key="7">
    <source>
        <dbReference type="Pfam" id="PF17389"/>
    </source>
</evidence>
<dbReference type="Gene3D" id="2.60.40.10">
    <property type="entry name" value="Immunoglobulins"/>
    <property type="match status" value="1"/>
</dbReference>
<dbReference type="Gene3D" id="1.50.10.10">
    <property type="match status" value="1"/>
</dbReference>
<dbReference type="Pfam" id="PF25788">
    <property type="entry name" value="Ig_Rha78A_N"/>
    <property type="match status" value="1"/>
</dbReference>
<evidence type="ECO:0000256" key="3">
    <source>
        <dbReference type="ARBA" id="ARBA00022801"/>
    </source>
</evidence>
<feature type="domain" description="Bacterial alpha-L-rhamnosidase N-terminal" evidence="6">
    <location>
        <begin position="180"/>
        <end position="343"/>
    </location>
</feature>
<dbReference type="InterPro" id="IPR013737">
    <property type="entry name" value="Bac_rhamnosid_N"/>
</dbReference>
<organism evidence="9 10">
    <name type="scientific">Aeoliella mucimassa</name>
    <dbReference type="NCBI Taxonomy" id="2527972"/>
    <lineage>
        <taxon>Bacteria</taxon>
        <taxon>Pseudomonadati</taxon>
        <taxon>Planctomycetota</taxon>
        <taxon>Planctomycetia</taxon>
        <taxon>Pirellulales</taxon>
        <taxon>Lacipirellulaceae</taxon>
        <taxon>Aeoliella</taxon>
    </lineage>
</organism>
<dbReference type="Pfam" id="PF17389">
    <property type="entry name" value="Bac_rhamnosid6H"/>
    <property type="match status" value="1"/>
</dbReference>
<dbReference type="InterPro" id="IPR008928">
    <property type="entry name" value="6-hairpin_glycosidase_sf"/>
</dbReference>
<feature type="domain" description="Alpha-L-rhamnosidase concanavalin-like" evidence="5">
    <location>
        <begin position="357"/>
        <end position="448"/>
    </location>
</feature>
<name>A0A518AGV1_9BACT</name>
<evidence type="ECO:0000256" key="4">
    <source>
        <dbReference type="SAM" id="SignalP"/>
    </source>
</evidence>
<keyword evidence="3" id="KW-0378">Hydrolase</keyword>
<evidence type="ECO:0000256" key="2">
    <source>
        <dbReference type="ARBA" id="ARBA00012652"/>
    </source>
</evidence>
<dbReference type="KEGG" id="amuc:Pan181_01340"/>
<dbReference type="Gene3D" id="2.60.120.260">
    <property type="entry name" value="Galactose-binding domain-like"/>
    <property type="match status" value="2"/>
</dbReference>
<dbReference type="OrthoDB" id="9761045at2"/>
<dbReference type="InterPro" id="IPR013783">
    <property type="entry name" value="Ig-like_fold"/>
</dbReference>
<evidence type="ECO:0000313" key="9">
    <source>
        <dbReference type="EMBL" id="QDU53955.1"/>
    </source>
</evidence>
<keyword evidence="4" id="KW-0732">Signal</keyword>
<evidence type="ECO:0000259" key="6">
    <source>
        <dbReference type="Pfam" id="PF08531"/>
    </source>
</evidence>
<accession>A0A518AGV1</accession>
<dbReference type="GO" id="GO:0005975">
    <property type="term" value="P:carbohydrate metabolic process"/>
    <property type="evidence" value="ECO:0007669"/>
    <property type="project" value="InterPro"/>
</dbReference>